<evidence type="ECO:0000256" key="17">
    <source>
        <dbReference type="PIRSR" id="PIRSR038885-2"/>
    </source>
</evidence>
<dbReference type="InterPro" id="IPR027387">
    <property type="entry name" value="Cytb/b6-like_sf"/>
</dbReference>
<evidence type="ECO:0000256" key="16">
    <source>
        <dbReference type="PIRSR" id="PIRSR038885-1"/>
    </source>
</evidence>
<feature type="transmembrane region" description="Helical" evidence="18">
    <location>
        <begin position="182"/>
        <end position="201"/>
    </location>
</feature>
<dbReference type="InterPro" id="IPR005797">
    <property type="entry name" value="Cyt_b/b6_N"/>
</dbReference>
<dbReference type="SUPFAM" id="SSF81342">
    <property type="entry name" value="Transmembrane di-heme cytochromes"/>
    <property type="match status" value="1"/>
</dbReference>
<proteinExistence type="inferred from homology"/>
<feature type="binding site" evidence="16">
    <location>
        <position position="202"/>
    </location>
    <ligand>
        <name>a ubiquinone</name>
        <dbReference type="ChEBI" id="CHEBI:16389"/>
    </ligand>
</feature>
<evidence type="ECO:0000313" key="21">
    <source>
        <dbReference type="EMBL" id="ADZ05377.1"/>
    </source>
</evidence>
<dbReference type="InterPro" id="IPR048260">
    <property type="entry name" value="Cytochrome_b_C_euk/bac"/>
</dbReference>
<dbReference type="InterPro" id="IPR016174">
    <property type="entry name" value="Di-haem_cyt_TM"/>
</dbReference>
<dbReference type="GO" id="GO:0005743">
    <property type="term" value="C:mitochondrial inner membrane"/>
    <property type="evidence" value="ECO:0007669"/>
    <property type="project" value="UniProtKB-SubCell"/>
</dbReference>
<feature type="binding site" description="axial binding residue" evidence="17">
    <location>
        <position position="84"/>
    </location>
    <ligand>
        <name>heme b</name>
        <dbReference type="ChEBI" id="CHEBI:60344"/>
        <label>b562</label>
    </ligand>
    <ligandPart>
        <name>Fe</name>
        <dbReference type="ChEBI" id="CHEBI:18248"/>
    </ligandPart>
</feature>
<keyword evidence="7 18" id="KW-0812">Transmembrane</keyword>
<dbReference type="SUPFAM" id="SSF81648">
    <property type="entry name" value="a domain/subunit of cytochrome bc1 complex (Ubiquinol-cytochrome c reductase)"/>
    <property type="match status" value="1"/>
</dbReference>
<comment type="cofactor">
    <cofactor evidence="17">
        <name>heme</name>
        <dbReference type="ChEBI" id="CHEBI:30413"/>
    </cofactor>
    <text evidence="17">Binds 2 heme groups non-covalently.</text>
</comment>
<sequence length="378" mass="42474">MFSPVRKVHPIVKMVNDAVIDLPAASNLSAWWNFGSLLGLCLGVQLVTGIFLAMHYIGHVDLAFSSVAHLSRDVNYGWLLRALHANGASLFFVCLYFHVGRGIYYGSYIFVHTWNIGVVLLLLVMFTAFVGYVLPWAQMSFWAATVITNILSAIPYVGHMLVEWIWGGFAVDSATLTRFFSFHFLFPFVIAAFSVLHILFLHETGSSNPLGLNSDSEKVSFHSYYSVKDLFGFVAVVFGFLMLVFVSPFLLGDPENFVPANPLVTPAHIQPEWYFLFAYAILRSIPNKLGGVIGLVMSLLILLILPVMRVGNYRGEAFYPVSQVAFWVMVSVFILLGWIGACPVEAPYEMLGRVFTVVYFGYFLLIPVLQKVWDWILY</sequence>
<dbReference type="PANTHER" id="PTHR19271">
    <property type="entry name" value="CYTOCHROME B"/>
    <property type="match status" value="1"/>
</dbReference>
<geneLocation type="mitochondrion" evidence="21"/>
<feature type="transmembrane region" description="Helical" evidence="18">
    <location>
        <begin position="351"/>
        <end position="369"/>
    </location>
</feature>
<dbReference type="InterPro" id="IPR048259">
    <property type="entry name" value="Cytochrome_b_N_euk/bac"/>
</dbReference>
<organism evidence="21">
    <name type="scientific">Zygeupolia rubens</name>
    <dbReference type="NCBI Taxonomy" id="166045"/>
    <lineage>
        <taxon>Eukaryota</taxon>
        <taxon>Metazoa</taxon>
        <taxon>Spiralia</taxon>
        <taxon>Lophotrochozoa</taxon>
        <taxon>Nemertea</taxon>
        <taxon>Pilidiophora</taxon>
        <taxon>Heteronemertea</taxon>
        <taxon>Lineidae</taxon>
        <taxon>Zygeupolia</taxon>
    </lineage>
</organism>
<evidence type="ECO:0000256" key="6">
    <source>
        <dbReference type="ARBA" id="ARBA00022660"/>
    </source>
</evidence>
<keyword evidence="5 17" id="KW-0349">Heme</keyword>
<dbReference type="InterPro" id="IPR030689">
    <property type="entry name" value="Cytochrome_b"/>
</dbReference>
<dbReference type="CDD" id="cd00284">
    <property type="entry name" value="Cytochrome_b_N"/>
    <property type="match status" value="1"/>
</dbReference>
<feature type="domain" description="Cytochrome b/b6 C-terminal region profile" evidence="20">
    <location>
        <begin position="211"/>
        <end position="378"/>
    </location>
</feature>
<evidence type="ECO:0000256" key="15">
    <source>
        <dbReference type="ARBA" id="ARBA00023136"/>
    </source>
</evidence>
<evidence type="ECO:0000256" key="14">
    <source>
        <dbReference type="ARBA" id="ARBA00023128"/>
    </source>
</evidence>
<evidence type="ECO:0000256" key="8">
    <source>
        <dbReference type="ARBA" id="ARBA00022723"/>
    </source>
</evidence>
<feature type="transmembrane region" description="Helical" evidence="18">
    <location>
        <begin position="141"/>
        <end position="162"/>
    </location>
</feature>
<dbReference type="CDD" id="cd00290">
    <property type="entry name" value="cytochrome_b_C"/>
    <property type="match status" value="1"/>
</dbReference>
<dbReference type="AlphaFoldDB" id="I1SR57"/>
<evidence type="ECO:0000259" key="20">
    <source>
        <dbReference type="PROSITE" id="PS51003"/>
    </source>
</evidence>
<feature type="transmembrane region" description="Helical" evidence="18">
    <location>
        <begin position="317"/>
        <end position="339"/>
    </location>
</feature>
<keyword evidence="11 18" id="KW-1133">Transmembrane helix</keyword>
<dbReference type="InterPro" id="IPR005798">
    <property type="entry name" value="Cyt_b/b6_C"/>
</dbReference>
<evidence type="ECO:0000256" key="13">
    <source>
        <dbReference type="ARBA" id="ARBA00023075"/>
    </source>
</evidence>
<comment type="subcellular location">
    <subcellularLocation>
        <location evidence="2">Mitochondrion inner membrane</location>
        <topology evidence="2">Multi-pass membrane protein</topology>
    </subcellularLocation>
</comment>
<dbReference type="GO" id="GO:0045275">
    <property type="term" value="C:respiratory chain complex III"/>
    <property type="evidence" value="ECO:0007669"/>
    <property type="project" value="InterPro"/>
</dbReference>
<dbReference type="Pfam" id="PF00033">
    <property type="entry name" value="Cytochrome_B"/>
    <property type="match status" value="1"/>
</dbReference>
<evidence type="ECO:0000256" key="3">
    <source>
        <dbReference type="ARBA" id="ARBA00013531"/>
    </source>
</evidence>
<keyword evidence="10 18" id="KW-0249">Electron transport</keyword>
<dbReference type="GO" id="GO:0006122">
    <property type="term" value="P:mitochondrial electron transport, ubiquinol to cytochrome c"/>
    <property type="evidence" value="ECO:0007669"/>
    <property type="project" value="TreeGrafter"/>
</dbReference>
<evidence type="ECO:0000259" key="19">
    <source>
        <dbReference type="PROSITE" id="PS51002"/>
    </source>
</evidence>
<evidence type="ECO:0000256" key="4">
    <source>
        <dbReference type="ARBA" id="ARBA00022448"/>
    </source>
</evidence>
<reference evidence="21" key="1">
    <citation type="submission" date="2011-01" db="EMBL/GenBank/DDBJ databases">
        <authorList>
            <person name="Chen H."/>
            <person name="Sun S."/>
            <person name="Sundberg P."/>
            <person name="Ren W."/>
            <person name="Norenburg J.L."/>
        </authorList>
    </citation>
    <scope>NUCLEOTIDE SEQUENCE</scope>
</reference>
<accession>I1SR57</accession>
<keyword evidence="4 18" id="KW-0813">Transport</keyword>
<keyword evidence="8 17" id="KW-0479">Metal-binding</keyword>
<dbReference type="PIRSF" id="PIRSF038885">
    <property type="entry name" value="COB"/>
    <property type="match status" value="1"/>
</dbReference>
<dbReference type="Gene3D" id="1.20.810.10">
    <property type="entry name" value="Cytochrome Bc1 Complex, Chain C"/>
    <property type="match status" value="1"/>
</dbReference>
<comment type="cofactor">
    <cofactor evidence="18">
        <name>heme b</name>
        <dbReference type="ChEBI" id="CHEBI:60344"/>
    </cofactor>
    <text evidence="18">Binds 2 heme groups non-covalently.</text>
</comment>
<evidence type="ECO:0000256" key="7">
    <source>
        <dbReference type="ARBA" id="ARBA00022692"/>
    </source>
</evidence>
<dbReference type="GO" id="GO:0008121">
    <property type="term" value="F:quinol-cytochrome-c reductase activity"/>
    <property type="evidence" value="ECO:0007669"/>
    <property type="project" value="InterPro"/>
</dbReference>
<feature type="transmembrane region" description="Helical" evidence="18">
    <location>
        <begin position="78"/>
        <end position="99"/>
    </location>
</feature>
<dbReference type="PROSITE" id="PS51002">
    <property type="entry name" value="CYTB_NTER"/>
    <property type="match status" value="1"/>
</dbReference>
<evidence type="ECO:0000256" key="11">
    <source>
        <dbReference type="ARBA" id="ARBA00022989"/>
    </source>
</evidence>
<feature type="binding site" description="axial binding residue" evidence="17">
    <location>
        <position position="197"/>
    </location>
    <ligand>
        <name>heme b</name>
        <dbReference type="ChEBI" id="CHEBI:60344"/>
        <label>b566</label>
    </ligand>
    <ligandPart>
        <name>Fe</name>
        <dbReference type="ChEBI" id="CHEBI:18248"/>
    </ligandPart>
</feature>
<feature type="transmembrane region" description="Helical" evidence="18">
    <location>
        <begin position="289"/>
        <end position="311"/>
    </location>
</feature>
<evidence type="ECO:0000256" key="18">
    <source>
        <dbReference type="RuleBase" id="RU362117"/>
    </source>
</evidence>
<keyword evidence="14 18" id="KW-0496">Mitochondrion</keyword>
<dbReference type="PROSITE" id="PS51003">
    <property type="entry name" value="CYTB_CTER"/>
    <property type="match status" value="1"/>
</dbReference>
<dbReference type="PANTHER" id="PTHR19271:SF16">
    <property type="entry name" value="CYTOCHROME B"/>
    <property type="match status" value="1"/>
</dbReference>
<dbReference type="EMBL" id="HQ997773">
    <property type="protein sequence ID" value="ADZ05377.1"/>
    <property type="molecule type" value="Genomic_DNA"/>
</dbReference>
<reference evidence="21" key="2">
    <citation type="journal article" date="2012" name="BMC Genomics">
        <title>A comparative study of nemertean complete mitochondrial genomes, including two new ones for Nectonemertes cf. mirabilis and Zygeupolia rubens, may elucidate the fundamental pattern for the phylum Nemertea.</title>
        <authorList>
            <person name="Chen H.X."/>
            <person name="Sun S.C."/>
            <person name="Sundberg P."/>
            <person name="Ren W.C."/>
            <person name="Norenburg J.L."/>
        </authorList>
    </citation>
    <scope>NUCLEOTIDE SEQUENCE</scope>
</reference>
<feature type="domain" description="Cytochrome b/b6 N-terminal region profile" evidence="19">
    <location>
        <begin position="1"/>
        <end position="210"/>
    </location>
</feature>
<evidence type="ECO:0000256" key="9">
    <source>
        <dbReference type="ARBA" id="ARBA00022792"/>
    </source>
</evidence>
<gene>
    <name evidence="21" type="primary">CYTB</name>
</gene>
<dbReference type="GO" id="GO:0046872">
    <property type="term" value="F:metal ion binding"/>
    <property type="evidence" value="ECO:0007669"/>
    <property type="project" value="UniProtKB-UniRule"/>
</dbReference>
<keyword evidence="13" id="KW-0830">Ubiquinone</keyword>
<keyword evidence="15 18" id="KW-0472">Membrane</keyword>
<evidence type="ECO:0000256" key="5">
    <source>
        <dbReference type="ARBA" id="ARBA00022617"/>
    </source>
</evidence>
<dbReference type="Pfam" id="PF00032">
    <property type="entry name" value="Cytochrom_B_C"/>
    <property type="match status" value="1"/>
</dbReference>
<dbReference type="GeneID" id="12798901"/>
<keyword evidence="12 17" id="KW-0408">Iron</keyword>
<protein>
    <recommendedName>
        <fullName evidence="3 18">Cytochrome b</fullName>
    </recommendedName>
</protein>
<evidence type="ECO:0000256" key="2">
    <source>
        <dbReference type="ARBA" id="ARBA00004448"/>
    </source>
</evidence>
<keyword evidence="6 18" id="KW-0679">Respiratory chain</keyword>
<dbReference type="GO" id="GO:0016491">
    <property type="term" value="F:oxidoreductase activity"/>
    <property type="evidence" value="ECO:0007669"/>
    <property type="project" value="UniProtKB-UniRule"/>
</dbReference>
<name>I1SR57_9BILA</name>
<feature type="binding site" description="axial binding residue" evidence="17">
    <location>
        <position position="183"/>
    </location>
    <ligand>
        <name>heme b</name>
        <dbReference type="ChEBI" id="CHEBI:60344"/>
        <label>b562</label>
    </ligand>
    <ligandPart>
        <name>Fe</name>
        <dbReference type="ChEBI" id="CHEBI:18248"/>
    </ligandPart>
</feature>
<feature type="transmembrane region" description="Helical" evidence="18">
    <location>
        <begin position="111"/>
        <end position="134"/>
    </location>
</feature>
<feature type="transmembrane region" description="Helical" evidence="18">
    <location>
        <begin position="31"/>
        <end position="57"/>
    </location>
</feature>
<evidence type="ECO:0000256" key="10">
    <source>
        <dbReference type="ARBA" id="ARBA00022982"/>
    </source>
</evidence>
<comment type="function">
    <text evidence="1 18">Component of the ubiquinol-cytochrome c reductase complex (complex III or cytochrome b-c1 complex) that is part of the mitochondrial respiratory chain. The b-c1 complex mediates electron transfer from ubiquinol to cytochrome c. Contributes to the generation of a proton gradient across the mitochondrial membrane that is then used for ATP synthesis.</text>
</comment>
<comment type="similarity">
    <text evidence="18">Belongs to the cytochrome b family.</text>
</comment>
<feature type="binding site" description="axial binding residue" evidence="17">
    <location>
        <position position="98"/>
    </location>
    <ligand>
        <name>heme b</name>
        <dbReference type="ChEBI" id="CHEBI:60344"/>
        <label>b566</label>
    </ligand>
    <ligandPart>
        <name>Fe</name>
        <dbReference type="ChEBI" id="CHEBI:18248"/>
    </ligandPart>
</feature>
<feature type="transmembrane region" description="Helical" evidence="18">
    <location>
        <begin position="230"/>
        <end position="251"/>
    </location>
</feature>
<keyword evidence="9" id="KW-0999">Mitochondrion inner membrane</keyword>
<dbReference type="InterPro" id="IPR036150">
    <property type="entry name" value="Cyt_b/b6_C_sf"/>
</dbReference>
<dbReference type="CTD" id="4519"/>
<evidence type="ECO:0000256" key="12">
    <source>
        <dbReference type="ARBA" id="ARBA00023004"/>
    </source>
</evidence>
<dbReference type="RefSeq" id="YP_006303250.1">
    <property type="nucleotide sequence ID" value="NC_017877.1"/>
</dbReference>
<evidence type="ECO:0000256" key="1">
    <source>
        <dbReference type="ARBA" id="ARBA00002566"/>
    </source>
</evidence>